<keyword evidence="1" id="KW-0812">Transmembrane</keyword>
<feature type="transmembrane region" description="Helical" evidence="1">
    <location>
        <begin position="12"/>
        <end position="32"/>
    </location>
</feature>
<dbReference type="GO" id="GO:0016747">
    <property type="term" value="F:acyltransferase activity, transferring groups other than amino-acyl groups"/>
    <property type="evidence" value="ECO:0007669"/>
    <property type="project" value="InterPro"/>
</dbReference>
<dbReference type="Pfam" id="PF01757">
    <property type="entry name" value="Acyl_transf_3"/>
    <property type="match status" value="1"/>
</dbReference>
<evidence type="ECO:0000256" key="1">
    <source>
        <dbReference type="SAM" id="Phobius"/>
    </source>
</evidence>
<dbReference type="InterPro" id="IPR002656">
    <property type="entry name" value="Acyl_transf_3_dom"/>
</dbReference>
<feature type="transmembrane region" description="Helical" evidence="1">
    <location>
        <begin position="167"/>
        <end position="184"/>
    </location>
</feature>
<dbReference type="EMBL" id="VTWH01000002">
    <property type="protein sequence ID" value="KAA0970377.1"/>
    <property type="molecule type" value="Genomic_DNA"/>
</dbReference>
<feature type="transmembrane region" description="Helical" evidence="1">
    <location>
        <begin position="304"/>
        <end position="322"/>
    </location>
</feature>
<protein>
    <submittedName>
        <fullName evidence="3">Acyltransferase</fullName>
    </submittedName>
</protein>
<accession>A0A5B0DU89</accession>
<feature type="domain" description="Acyltransferase 3" evidence="2">
    <location>
        <begin position="8"/>
        <end position="319"/>
    </location>
</feature>
<keyword evidence="3" id="KW-0012">Acyltransferase</keyword>
<feature type="transmembrane region" description="Helical" evidence="1">
    <location>
        <begin position="280"/>
        <end position="298"/>
    </location>
</feature>
<keyword evidence="1" id="KW-1133">Transmembrane helix</keyword>
<dbReference type="Proteomes" id="UP000324738">
    <property type="component" value="Unassembled WGS sequence"/>
</dbReference>
<feature type="transmembrane region" description="Helical" evidence="1">
    <location>
        <begin position="81"/>
        <end position="100"/>
    </location>
</feature>
<evidence type="ECO:0000259" key="2">
    <source>
        <dbReference type="Pfam" id="PF01757"/>
    </source>
</evidence>
<feature type="transmembrane region" description="Helical" evidence="1">
    <location>
        <begin position="44"/>
        <end position="61"/>
    </location>
</feature>
<dbReference type="PANTHER" id="PTHR23028">
    <property type="entry name" value="ACETYLTRANSFERASE"/>
    <property type="match status" value="1"/>
</dbReference>
<feature type="transmembrane region" description="Helical" evidence="1">
    <location>
        <begin position="251"/>
        <end position="268"/>
    </location>
</feature>
<dbReference type="GO" id="GO:0016020">
    <property type="term" value="C:membrane"/>
    <property type="evidence" value="ECO:0007669"/>
    <property type="project" value="TreeGrafter"/>
</dbReference>
<name>A0A5B0DU89_9HYPH</name>
<dbReference type="AlphaFoldDB" id="A0A5B0DU89"/>
<dbReference type="GO" id="GO:0009103">
    <property type="term" value="P:lipopolysaccharide biosynthetic process"/>
    <property type="evidence" value="ECO:0007669"/>
    <property type="project" value="TreeGrafter"/>
</dbReference>
<evidence type="ECO:0000313" key="3">
    <source>
        <dbReference type="EMBL" id="KAA0970377.1"/>
    </source>
</evidence>
<sequence length="353" mass="39738">MAQTRHYNSFDFIRFFLASAVLVSHHYSLSGFPAPDVPLVNASVGRVAVFAFFAVSGFLMYNSLVRSQDFFFYFTSRTLRIVPNLFVAVATTSLALMVIFNNYENLDSHLYYIRKDAFSFIAPPYYWIEGLFTDRPDRGVNGSLWTLQYEFFMYIVIFGLFLLPKRLFAAALIGILAIASLPFFQTMDRAYRIATFHLHVGFLAQTGFHFLAGALIACYWERITSHKLIASVGSIVAIALLAVFAPGIKSAILFFAWIPFFILCLSPLASGFSKYGDASYGVYIYAFPIQQAAIVLIPDFWLSMTVSFILTTIIGYACWHGFEKRCLSQRKKVAASLSEACQKLTTALRAKVN</sequence>
<gene>
    <name evidence="3" type="ORF">FPY71_07610</name>
</gene>
<proteinExistence type="predicted"/>
<keyword evidence="4" id="KW-1185">Reference proteome</keyword>
<dbReference type="PANTHER" id="PTHR23028:SF53">
    <property type="entry name" value="ACYL_TRANSF_3 DOMAIN-CONTAINING PROTEIN"/>
    <property type="match status" value="1"/>
</dbReference>
<dbReference type="OrthoDB" id="9767863at2"/>
<evidence type="ECO:0000313" key="4">
    <source>
        <dbReference type="Proteomes" id="UP000324738"/>
    </source>
</evidence>
<feature type="transmembrane region" description="Helical" evidence="1">
    <location>
        <begin position="196"/>
        <end position="220"/>
    </location>
</feature>
<dbReference type="RefSeq" id="WP_149299297.1">
    <property type="nucleotide sequence ID" value="NZ_VTWH01000002.1"/>
</dbReference>
<feature type="transmembrane region" description="Helical" evidence="1">
    <location>
        <begin position="227"/>
        <end position="245"/>
    </location>
</feature>
<keyword evidence="3" id="KW-0808">Transferase</keyword>
<organism evidence="3 4">
    <name type="scientific">Aureimonas fodinaquatilis</name>
    <dbReference type="NCBI Taxonomy" id="2565783"/>
    <lineage>
        <taxon>Bacteria</taxon>
        <taxon>Pseudomonadati</taxon>
        <taxon>Pseudomonadota</taxon>
        <taxon>Alphaproteobacteria</taxon>
        <taxon>Hyphomicrobiales</taxon>
        <taxon>Aurantimonadaceae</taxon>
        <taxon>Aureimonas</taxon>
    </lineage>
</organism>
<reference evidence="3 4" key="1">
    <citation type="submission" date="2019-08" db="EMBL/GenBank/DDBJ databases">
        <title>Aureimonas fodiniaquatilis sp. nov., isolated from a coal mine wastewater.</title>
        <authorList>
            <person name="Kim W."/>
        </authorList>
    </citation>
    <scope>NUCLEOTIDE SEQUENCE [LARGE SCALE GENOMIC DNA]</scope>
    <source>
        <strain evidence="3 4">CAU 1482</strain>
    </source>
</reference>
<comment type="caution">
    <text evidence="3">The sequence shown here is derived from an EMBL/GenBank/DDBJ whole genome shotgun (WGS) entry which is preliminary data.</text>
</comment>
<feature type="transmembrane region" description="Helical" evidence="1">
    <location>
        <begin position="144"/>
        <end position="162"/>
    </location>
</feature>
<keyword evidence="1" id="KW-0472">Membrane</keyword>
<dbReference type="InterPro" id="IPR050879">
    <property type="entry name" value="Acyltransferase_3"/>
</dbReference>